<evidence type="ECO:0000256" key="1">
    <source>
        <dbReference type="SAM" id="MobiDB-lite"/>
    </source>
</evidence>
<protein>
    <submittedName>
        <fullName evidence="2">Uncharacterized protein</fullName>
    </submittedName>
</protein>
<keyword evidence="3" id="KW-1185">Reference proteome</keyword>
<evidence type="ECO:0000313" key="2">
    <source>
        <dbReference type="EMBL" id="CAK9149969.1"/>
    </source>
</evidence>
<accession>A0ABC8RYB2</accession>
<dbReference type="AlphaFoldDB" id="A0ABC8RYB2"/>
<proteinExistence type="predicted"/>
<sequence>MGPSSAKYQRKNYFILVFKLRNKVWLFSGSLTMYPKVKVREPERDDAAITLQDDTKSLSMWKAHSRPGPVTMTPFVRSHPFSRTNPVKDTQNDSPPLVARIPETYVPKLVMQQIPFGPMKKMKNCNQTREIPADDIEQNDRSSSVPRPRAVLSSPDNDKMVGNRNKLTSRRPSTLKNHNSSSKARIVSDIS</sequence>
<feature type="compositionally biased region" description="Polar residues" evidence="1">
    <location>
        <begin position="170"/>
        <end position="183"/>
    </location>
</feature>
<dbReference type="PANTHER" id="PTHR38932">
    <property type="entry name" value="BNAC03G64660D PROTEIN"/>
    <property type="match status" value="1"/>
</dbReference>
<comment type="caution">
    <text evidence="2">The sequence shown here is derived from an EMBL/GenBank/DDBJ whole genome shotgun (WGS) entry which is preliminary data.</text>
</comment>
<dbReference type="EMBL" id="CAUOFW020001970">
    <property type="protein sequence ID" value="CAK9149969.1"/>
    <property type="molecule type" value="Genomic_DNA"/>
</dbReference>
<dbReference type="Proteomes" id="UP001642360">
    <property type="component" value="Unassembled WGS sequence"/>
</dbReference>
<reference evidence="2 3" key="1">
    <citation type="submission" date="2024-02" db="EMBL/GenBank/DDBJ databases">
        <authorList>
            <person name="Vignale AGUSTIN F."/>
            <person name="Sosa J E."/>
            <person name="Modenutti C."/>
        </authorList>
    </citation>
    <scope>NUCLEOTIDE SEQUENCE [LARGE SCALE GENOMIC DNA]</scope>
</reference>
<dbReference type="PANTHER" id="PTHR38932:SF1">
    <property type="entry name" value="DUF4005 DOMAIN-CONTAINING PROTEIN"/>
    <property type="match status" value="1"/>
</dbReference>
<feature type="region of interest" description="Disordered" evidence="1">
    <location>
        <begin position="130"/>
        <end position="191"/>
    </location>
</feature>
<gene>
    <name evidence="2" type="ORF">ILEXP_LOCUS18083</name>
</gene>
<name>A0ABC8RYB2_9AQUA</name>
<organism evidence="2 3">
    <name type="scientific">Ilex paraguariensis</name>
    <name type="common">yerba mate</name>
    <dbReference type="NCBI Taxonomy" id="185542"/>
    <lineage>
        <taxon>Eukaryota</taxon>
        <taxon>Viridiplantae</taxon>
        <taxon>Streptophyta</taxon>
        <taxon>Embryophyta</taxon>
        <taxon>Tracheophyta</taxon>
        <taxon>Spermatophyta</taxon>
        <taxon>Magnoliopsida</taxon>
        <taxon>eudicotyledons</taxon>
        <taxon>Gunneridae</taxon>
        <taxon>Pentapetalae</taxon>
        <taxon>asterids</taxon>
        <taxon>campanulids</taxon>
        <taxon>Aquifoliales</taxon>
        <taxon>Aquifoliaceae</taxon>
        <taxon>Ilex</taxon>
    </lineage>
</organism>
<evidence type="ECO:0000313" key="3">
    <source>
        <dbReference type="Proteomes" id="UP001642360"/>
    </source>
</evidence>